<keyword evidence="2" id="KW-1185">Reference proteome</keyword>
<gene>
    <name evidence="1" type="ORF">mc_397</name>
</gene>
<dbReference type="Proteomes" id="UP000289600">
    <property type="component" value="Segment"/>
</dbReference>
<evidence type="ECO:0000313" key="2">
    <source>
        <dbReference type="Proteomes" id="UP000289600"/>
    </source>
</evidence>
<sequence length="71" mass="8444">MSLFIIKMNNNPDEKPDNYKILFSDTNFVGTNILMNTIFTCKKTPQAEQMLQDSHERQKQIQKDFNKYIKN</sequence>
<name>A0A2P1ELM0_9VIRU</name>
<evidence type="ECO:0000313" key="1">
    <source>
        <dbReference type="EMBL" id="AVL94783.1"/>
    </source>
</evidence>
<reference evidence="2" key="1">
    <citation type="submission" date="2018-01" db="EMBL/GenBank/DDBJ databases">
        <title>Testimony of 'menage a trois' revealed by the proteome of Megavirus virophage.</title>
        <authorList>
            <person name="Jeudy S."/>
            <person name="Bertaux L."/>
            <person name="Alempic J.-M."/>
            <person name="Lartigue A."/>
            <person name="Legendre M."/>
            <person name="Philippe N."/>
            <person name="Beucher L."/>
            <person name="Biondi E."/>
            <person name="Juul S."/>
            <person name="Turner D."/>
            <person name="Coute Y."/>
            <person name="Claverie J.-M."/>
            <person name="Abergel C."/>
        </authorList>
    </citation>
    <scope>NUCLEOTIDE SEQUENCE [LARGE SCALE GENOMIC DNA]</scope>
</reference>
<protein>
    <submittedName>
        <fullName evidence="1">Uncharacterized protein</fullName>
    </submittedName>
</protein>
<dbReference type="EMBL" id="MG807320">
    <property type="protein sequence ID" value="AVL94783.1"/>
    <property type="molecule type" value="Genomic_DNA"/>
</dbReference>
<proteinExistence type="predicted"/>
<organism evidence="1 2">
    <name type="scientific">Moumouvirus australiensis</name>
    <dbReference type="NCBI Taxonomy" id="2109587"/>
    <lineage>
        <taxon>Viruses</taxon>
        <taxon>Varidnaviria</taxon>
        <taxon>Bamfordvirae</taxon>
        <taxon>Nucleocytoviricota</taxon>
        <taxon>Megaviricetes</taxon>
        <taxon>Imitervirales</taxon>
        <taxon>Mimiviridae</taxon>
        <taxon>Megamimivirinae</taxon>
        <taxon>Moumouvirus</taxon>
        <taxon>Moumouvirus australiense</taxon>
    </lineage>
</organism>
<accession>A0A2P1ELM0</accession>